<dbReference type="Proteomes" id="UP000770661">
    <property type="component" value="Unassembled WGS sequence"/>
</dbReference>
<dbReference type="AlphaFoldDB" id="A0A8J4YX34"/>
<sequence>MSNMSSRLSLKMHLFISSVFRDLDFAKAPYSSYSLRIFFFTHDTPTSDVRTSPTSKPLAAQSSWQQKNLLLDLVVEQKHLENLAFSTEDDSPGMTMLGTSPVYHVRRSSFTRHHKQTDTKDTTRDNDTRDNYLTL</sequence>
<gene>
    <name evidence="2" type="ORF">GWK47_033389</name>
</gene>
<feature type="compositionally biased region" description="Basic and acidic residues" evidence="1">
    <location>
        <begin position="116"/>
        <end position="135"/>
    </location>
</feature>
<dbReference type="EMBL" id="JACEEZ010002736">
    <property type="protein sequence ID" value="KAG0728015.1"/>
    <property type="molecule type" value="Genomic_DNA"/>
</dbReference>
<keyword evidence="3" id="KW-1185">Reference proteome</keyword>
<organism evidence="2 3">
    <name type="scientific">Chionoecetes opilio</name>
    <name type="common">Atlantic snow crab</name>
    <name type="synonym">Cancer opilio</name>
    <dbReference type="NCBI Taxonomy" id="41210"/>
    <lineage>
        <taxon>Eukaryota</taxon>
        <taxon>Metazoa</taxon>
        <taxon>Ecdysozoa</taxon>
        <taxon>Arthropoda</taxon>
        <taxon>Crustacea</taxon>
        <taxon>Multicrustacea</taxon>
        <taxon>Malacostraca</taxon>
        <taxon>Eumalacostraca</taxon>
        <taxon>Eucarida</taxon>
        <taxon>Decapoda</taxon>
        <taxon>Pleocyemata</taxon>
        <taxon>Brachyura</taxon>
        <taxon>Eubrachyura</taxon>
        <taxon>Majoidea</taxon>
        <taxon>Majidae</taxon>
        <taxon>Chionoecetes</taxon>
    </lineage>
</organism>
<reference evidence="2" key="1">
    <citation type="submission" date="2020-07" db="EMBL/GenBank/DDBJ databases">
        <title>The High-quality genome of the commercially important snow crab, Chionoecetes opilio.</title>
        <authorList>
            <person name="Jeong J.-H."/>
            <person name="Ryu S."/>
        </authorList>
    </citation>
    <scope>NUCLEOTIDE SEQUENCE</scope>
    <source>
        <strain evidence="2">MADBK_172401_WGS</strain>
        <tissue evidence="2">Digestive gland</tissue>
    </source>
</reference>
<protein>
    <submittedName>
        <fullName evidence="2">Uncharacterized protein</fullName>
    </submittedName>
</protein>
<name>A0A8J4YX34_CHIOP</name>
<proteinExistence type="predicted"/>
<evidence type="ECO:0000313" key="3">
    <source>
        <dbReference type="Proteomes" id="UP000770661"/>
    </source>
</evidence>
<accession>A0A8J4YX34</accession>
<evidence type="ECO:0000256" key="1">
    <source>
        <dbReference type="SAM" id="MobiDB-lite"/>
    </source>
</evidence>
<feature type="region of interest" description="Disordered" evidence="1">
    <location>
        <begin position="108"/>
        <end position="135"/>
    </location>
</feature>
<evidence type="ECO:0000313" key="2">
    <source>
        <dbReference type="EMBL" id="KAG0728015.1"/>
    </source>
</evidence>
<comment type="caution">
    <text evidence="2">The sequence shown here is derived from an EMBL/GenBank/DDBJ whole genome shotgun (WGS) entry which is preliminary data.</text>
</comment>